<feature type="domain" description="Peptidase M20 dimerisation" evidence="12">
    <location>
        <begin position="197"/>
        <end position="329"/>
    </location>
</feature>
<gene>
    <name evidence="13" type="ORF">ENO26_05285</name>
</gene>
<protein>
    <recommendedName>
        <fullName evidence="6">Probable succinyl-diaminopimelate desuccinylase</fullName>
        <ecNumber evidence="5">3.5.1.18</ecNumber>
    </recommendedName>
</protein>
<dbReference type="EC" id="3.5.1.18" evidence="5"/>
<dbReference type="PROSITE" id="PS00759">
    <property type="entry name" value="ARGE_DAPE_CPG2_2"/>
    <property type="match status" value="1"/>
</dbReference>
<reference evidence="13" key="1">
    <citation type="journal article" date="2020" name="mSystems">
        <title>Genome- and Community-Level Interaction Insights into Carbon Utilization and Element Cycling Functions of Hydrothermarchaeota in Hydrothermal Sediment.</title>
        <authorList>
            <person name="Zhou Z."/>
            <person name="Liu Y."/>
            <person name="Xu W."/>
            <person name="Pan J."/>
            <person name="Luo Z.H."/>
            <person name="Li M."/>
        </authorList>
    </citation>
    <scope>NUCLEOTIDE SEQUENCE [LARGE SCALE GENOMIC DNA]</scope>
    <source>
        <strain evidence="13">SpSt-125</strain>
    </source>
</reference>
<dbReference type="UniPathway" id="UPA00034">
    <property type="reaction ID" value="UER00021"/>
</dbReference>
<evidence type="ECO:0000256" key="3">
    <source>
        <dbReference type="ARBA" id="ARBA00005130"/>
    </source>
</evidence>
<evidence type="ECO:0000256" key="11">
    <source>
        <dbReference type="ARBA" id="ARBA00051301"/>
    </source>
</evidence>
<evidence type="ECO:0000259" key="12">
    <source>
        <dbReference type="Pfam" id="PF07687"/>
    </source>
</evidence>
<dbReference type="InterPro" id="IPR011650">
    <property type="entry name" value="Peptidase_M20_dimer"/>
</dbReference>
<dbReference type="InterPro" id="IPR036264">
    <property type="entry name" value="Bact_exopeptidase_dim_dom"/>
</dbReference>
<comment type="similarity">
    <text evidence="4">Belongs to the peptidase M20A family.</text>
</comment>
<dbReference type="Gene3D" id="3.40.630.10">
    <property type="entry name" value="Zn peptidases"/>
    <property type="match status" value="2"/>
</dbReference>
<dbReference type="Pfam" id="PF01546">
    <property type="entry name" value="Peptidase_M20"/>
    <property type="match status" value="1"/>
</dbReference>
<evidence type="ECO:0000256" key="10">
    <source>
        <dbReference type="ARBA" id="ARBA00023285"/>
    </source>
</evidence>
<dbReference type="Gene3D" id="3.30.70.360">
    <property type="match status" value="1"/>
</dbReference>
<proteinExistence type="inferred from homology"/>
<accession>A0A7J2U3X8</accession>
<comment type="cofactor">
    <cofactor evidence="2">
        <name>Zn(2+)</name>
        <dbReference type="ChEBI" id="CHEBI:29105"/>
    </cofactor>
</comment>
<organism evidence="13">
    <name type="scientific">Ignisphaera aggregans</name>
    <dbReference type="NCBI Taxonomy" id="334771"/>
    <lineage>
        <taxon>Archaea</taxon>
        <taxon>Thermoproteota</taxon>
        <taxon>Thermoprotei</taxon>
        <taxon>Desulfurococcales</taxon>
        <taxon>Desulfurococcaceae</taxon>
        <taxon>Ignisphaera</taxon>
    </lineage>
</organism>
<dbReference type="GO" id="GO:0009014">
    <property type="term" value="F:succinyl-diaminopimelate desuccinylase activity"/>
    <property type="evidence" value="ECO:0007669"/>
    <property type="project" value="UniProtKB-EC"/>
</dbReference>
<dbReference type="GO" id="GO:0009089">
    <property type="term" value="P:lysine biosynthetic process via diaminopimelate"/>
    <property type="evidence" value="ECO:0007669"/>
    <property type="project" value="UniProtKB-UniPathway"/>
</dbReference>
<sequence length="426" mass="47264">MKHAIVKVFRMKSEDLHKALSLIDARRNNITKLVSDLIKIRSINPPGDMQEIATFIEELLKNEGFSVNRVEPEHGKISLITSVGKGKPELVFNGHMDVVPSGDVSKWRYDPFSGVIVDEYIYGRGASDMKGGLGALIQAFLITSKFENKLNGKLTLVLVPDEETGGLLGTKYLVDNNIVVGDAVIIGEPTGLDYIDIGQKGSLWLKLKFRGKSIHGSLAPYLGDNAIIKAYRTITELYNITKLKANPPDDIKYIIDTSTNVADSLIGLRGIGELILKHPTLNVGIIKGGSKINMVPDYCEVDVDIRIPIGLTSRDVVEEIRKILEKYEGEVEVISISEANYTSPYHKLVETVEETIELVISKKPRIFVQWASSDARYYRVKGIPTIHYGPAEVEGIHGYNERVKAEDVIKASKVYLITALKFLESI</sequence>
<dbReference type="InterPro" id="IPR050072">
    <property type="entry name" value="Peptidase_M20A"/>
</dbReference>
<dbReference type="EMBL" id="DSEU01000039">
    <property type="protein sequence ID" value="HEM66963.1"/>
    <property type="molecule type" value="Genomic_DNA"/>
</dbReference>
<evidence type="ECO:0000256" key="7">
    <source>
        <dbReference type="ARBA" id="ARBA00022723"/>
    </source>
</evidence>
<evidence type="ECO:0000256" key="2">
    <source>
        <dbReference type="ARBA" id="ARBA00001947"/>
    </source>
</evidence>
<keyword evidence="7" id="KW-0479">Metal-binding</keyword>
<dbReference type="AlphaFoldDB" id="A0A7J2U3X8"/>
<comment type="caution">
    <text evidence="13">The sequence shown here is derived from an EMBL/GenBank/DDBJ whole genome shotgun (WGS) entry which is preliminary data.</text>
</comment>
<evidence type="ECO:0000256" key="9">
    <source>
        <dbReference type="ARBA" id="ARBA00022833"/>
    </source>
</evidence>
<evidence type="ECO:0000256" key="6">
    <source>
        <dbReference type="ARBA" id="ARBA00016853"/>
    </source>
</evidence>
<dbReference type="InterPro" id="IPR001261">
    <property type="entry name" value="ArgE/DapE_CS"/>
</dbReference>
<evidence type="ECO:0000256" key="5">
    <source>
        <dbReference type="ARBA" id="ARBA00011921"/>
    </source>
</evidence>
<name>A0A7J2U3X8_9CREN</name>
<dbReference type="Pfam" id="PF07687">
    <property type="entry name" value="M20_dimer"/>
    <property type="match status" value="1"/>
</dbReference>
<comment type="cofactor">
    <cofactor evidence="1">
        <name>Co(2+)</name>
        <dbReference type="ChEBI" id="CHEBI:48828"/>
    </cofactor>
</comment>
<dbReference type="SUPFAM" id="SSF53187">
    <property type="entry name" value="Zn-dependent exopeptidases"/>
    <property type="match status" value="1"/>
</dbReference>
<dbReference type="GO" id="GO:0046872">
    <property type="term" value="F:metal ion binding"/>
    <property type="evidence" value="ECO:0007669"/>
    <property type="project" value="UniProtKB-KW"/>
</dbReference>
<evidence type="ECO:0000313" key="13">
    <source>
        <dbReference type="EMBL" id="HEM66963.1"/>
    </source>
</evidence>
<dbReference type="PANTHER" id="PTHR43808:SF32">
    <property type="entry name" value="ARGE_DAPE-RELATED DEACYLASE"/>
    <property type="match status" value="1"/>
</dbReference>
<dbReference type="NCBIfam" id="TIGR01910">
    <property type="entry name" value="DapE-ArgE"/>
    <property type="match status" value="1"/>
</dbReference>
<evidence type="ECO:0000256" key="1">
    <source>
        <dbReference type="ARBA" id="ARBA00001941"/>
    </source>
</evidence>
<dbReference type="InterPro" id="IPR010182">
    <property type="entry name" value="ArgE/DapE"/>
</dbReference>
<dbReference type="SUPFAM" id="SSF55031">
    <property type="entry name" value="Bacterial exopeptidase dimerisation domain"/>
    <property type="match status" value="1"/>
</dbReference>
<dbReference type="PANTHER" id="PTHR43808">
    <property type="entry name" value="ACETYLORNITHINE DEACETYLASE"/>
    <property type="match status" value="1"/>
</dbReference>
<evidence type="ECO:0000256" key="4">
    <source>
        <dbReference type="ARBA" id="ARBA00006247"/>
    </source>
</evidence>
<keyword evidence="8" id="KW-0378">Hydrolase</keyword>
<dbReference type="InterPro" id="IPR002933">
    <property type="entry name" value="Peptidase_M20"/>
</dbReference>
<comment type="catalytic activity">
    <reaction evidence="11">
        <text>N-succinyl-(2S,6S)-2,6-diaminopimelate + H2O = (2S,6S)-2,6-diaminopimelate + succinate</text>
        <dbReference type="Rhea" id="RHEA:22608"/>
        <dbReference type="ChEBI" id="CHEBI:15377"/>
        <dbReference type="ChEBI" id="CHEBI:30031"/>
        <dbReference type="ChEBI" id="CHEBI:57609"/>
        <dbReference type="ChEBI" id="CHEBI:58087"/>
        <dbReference type="EC" id="3.5.1.18"/>
    </reaction>
</comment>
<comment type="pathway">
    <text evidence="3">Amino-acid biosynthesis; L-lysine biosynthesis via DAP pathway; LL-2,6-diaminopimelate from (S)-tetrahydrodipicolinate (succinylase route): step 3/3.</text>
</comment>
<evidence type="ECO:0000256" key="8">
    <source>
        <dbReference type="ARBA" id="ARBA00022801"/>
    </source>
</evidence>
<keyword evidence="9" id="KW-0862">Zinc</keyword>
<keyword evidence="10" id="KW-0170">Cobalt</keyword>